<proteinExistence type="predicted"/>
<reference evidence="2" key="2">
    <citation type="journal article" date="2021" name="PeerJ">
        <title>Extensive microbial diversity within the chicken gut microbiome revealed by metagenomics and culture.</title>
        <authorList>
            <person name="Gilroy R."/>
            <person name="Ravi A."/>
            <person name="Getino M."/>
            <person name="Pursley I."/>
            <person name="Horton D.L."/>
            <person name="Alikhan N.F."/>
            <person name="Baker D."/>
            <person name="Gharbi K."/>
            <person name="Hall N."/>
            <person name="Watson M."/>
            <person name="Adriaenssens E.M."/>
            <person name="Foster-Nyarko E."/>
            <person name="Jarju S."/>
            <person name="Secka A."/>
            <person name="Antonio M."/>
            <person name="Oren A."/>
            <person name="Chaudhuri R.R."/>
            <person name="La Ragione R."/>
            <person name="Hildebrand F."/>
            <person name="Pallen M.J."/>
        </authorList>
    </citation>
    <scope>NUCLEOTIDE SEQUENCE</scope>
    <source>
        <strain evidence="2">6276</strain>
    </source>
</reference>
<comment type="caution">
    <text evidence="2">The sequence shown here is derived from an EMBL/GenBank/DDBJ whole genome shotgun (WGS) entry which is preliminary data.</text>
</comment>
<keyword evidence="1" id="KW-0472">Membrane</keyword>
<keyword evidence="1" id="KW-1133">Transmembrane helix</keyword>
<gene>
    <name evidence="2" type="ORF">IAC10_04335</name>
</gene>
<accession>A0A9D1EYP0</accession>
<dbReference type="Proteomes" id="UP000823928">
    <property type="component" value="Unassembled WGS sequence"/>
</dbReference>
<evidence type="ECO:0000256" key="1">
    <source>
        <dbReference type="SAM" id="Phobius"/>
    </source>
</evidence>
<feature type="transmembrane region" description="Helical" evidence="1">
    <location>
        <begin position="228"/>
        <end position="252"/>
    </location>
</feature>
<dbReference type="AlphaFoldDB" id="A0A9D1EYP0"/>
<evidence type="ECO:0000313" key="2">
    <source>
        <dbReference type="EMBL" id="HIS35842.1"/>
    </source>
</evidence>
<protein>
    <submittedName>
        <fullName evidence="2">Uncharacterized protein</fullName>
    </submittedName>
</protein>
<evidence type="ECO:0000313" key="3">
    <source>
        <dbReference type="Proteomes" id="UP000823928"/>
    </source>
</evidence>
<name>A0A9D1EYP0_9BACT</name>
<reference evidence="2" key="1">
    <citation type="submission" date="2020-10" db="EMBL/GenBank/DDBJ databases">
        <authorList>
            <person name="Gilroy R."/>
        </authorList>
    </citation>
    <scope>NUCLEOTIDE SEQUENCE</scope>
    <source>
        <strain evidence="2">6276</strain>
    </source>
</reference>
<organism evidence="2 3">
    <name type="scientific">Candidatus Scatousia excrementigallinarum</name>
    <dbReference type="NCBI Taxonomy" id="2840935"/>
    <lineage>
        <taxon>Bacteria</taxon>
        <taxon>Candidatus Scatousia</taxon>
    </lineage>
</organism>
<dbReference type="EMBL" id="DVIU01000091">
    <property type="protein sequence ID" value="HIS35842.1"/>
    <property type="molecule type" value="Genomic_DNA"/>
</dbReference>
<keyword evidence="1" id="KW-0812">Transmembrane</keyword>
<sequence length="256" mass="29607">MKKDNLITEIMGNKQNYYIIHYSCQSLNDNNEGLSPRVTSIVIQHLDTKQTVSFSTHGVAEELGIAKGKIIENFDIIEATLLTRFYSYVERSASDSYWIHWNMKSVVYGFEHLEHRYRLLTKNEPYLIDVKKRLNLSSMVAHKYGSNFADDPKLLGLMELNGGRHRDFLTGDEEVTAFKSGDYVRMLKSTMCKVNFYNMVLYKMRDNKLCTKNRSWRYKINKLYEHPIVQIISIVGVFGTAISLIVGLVQVIKSII</sequence>